<dbReference type="Proteomes" id="UP000254794">
    <property type="component" value="Unassembled WGS sequence"/>
</dbReference>
<protein>
    <submittedName>
        <fullName evidence="2">Uncharacterized protein</fullName>
    </submittedName>
</protein>
<sequence>MPTTYKYLWGKAVADEELANLEEESEGKSTKRFVTYKGQRTRIYTSKEYAKYRLFLAKDSPISDEAVLMTYVKEGKGSTTKHYVKIEGHKRLVFTATQLSLNRLFLDGQEIKDKEVLATHKTEGTGRNTKHYIQIEGQKKQVFTANQLSANRLFLNGQEITDKDVLGTHRVEGKGSNIKHYVKIEGQEKQVFTASQLSASRLFLDGQEITDKAVLDTRRVEGKGGNTKHYVKIDGREKQVLTAAQLLVNRLFLDGQEITDKEVLATHKTEGTKRNTKHYVQIEGQKRQVFTANQLNYKKMRSKSHEVATDTEDNPVLEEFMVIDEDRMTEISVNDVDEHNDVESPMQQTPVIQSKKKLPFEDSSDNHQPKLKLARFHEPEISSQPLNKSANYSHYNATLPSINTPQQNNLTLSSLHEILANTIPDFPSFSDYRSRGASNIPLDRPKLPLADQVNVVNDKQQRQHMVFDKTYSANQVSRLDRVGFFTTSPRKQNSQTDSEEQQPFQQIRSVV</sequence>
<keyword evidence="3" id="KW-1185">Reference proteome</keyword>
<feature type="region of interest" description="Disordered" evidence="1">
    <location>
        <begin position="487"/>
        <end position="511"/>
    </location>
</feature>
<organism evidence="2 3">
    <name type="scientific">Legionella busanensis</name>
    <dbReference type="NCBI Taxonomy" id="190655"/>
    <lineage>
        <taxon>Bacteria</taxon>
        <taxon>Pseudomonadati</taxon>
        <taxon>Pseudomonadota</taxon>
        <taxon>Gammaproteobacteria</taxon>
        <taxon>Legionellales</taxon>
        <taxon>Legionellaceae</taxon>
        <taxon>Legionella</taxon>
    </lineage>
</organism>
<accession>A0A378KDX4</accession>
<proteinExistence type="predicted"/>
<dbReference type="RefSeq" id="WP_115333080.1">
    <property type="nucleotide sequence ID" value="NZ_CAAAHP010000014.1"/>
</dbReference>
<reference evidence="2 3" key="1">
    <citation type="submission" date="2018-06" db="EMBL/GenBank/DDBJ databases">
        <authorList>
            <consortium name="Pathogen Informatics"/>
            <person name="Doyle S."/>
        </authorList>
    </citation>
    <scope>NUCLEOTIDE SEQUENCE [LARGE SCALE GENOMIC DNA]</scope>
    <source>
        <strain evidence="2 3">NCTC13316</strain>
    </source>
</reference>
<evidence type="ECO:0000313" key="2">
    <source>
        <dbReference type="EMBL" id="STX81731.1"/>
    </source>
</evidence>
<evidence type="ECO:0000313" key="3">
    <source>
        <dbReference type="Proteomes" id="UP000254794"/>
    </source>
</evidence>
<dbReference type="AlphaFoldDB" id="A0A378KDX4"/>
<gene>
    <name evidence="2" type="ORF">NCTC13316_03606</name>
</gene>
<dbReference type="EMBL" id="UGOD01000008">
    <property type="protein sequence ID" value="STX81731.1"/>
    <property type="molecule type" value="Genomic_DNA"/>
</dbReference>
<name>A0A378KDX4_9GAMM</name>
<evidence type="ECO:0000256" key="1">
    <source>
        <dbReference type="SAM" id="MobiDB-lite"/>
    </source>
</evidence>